<dbReference type="RefSeq" id="WP_120771383.1">
    <property type="nucleotide sequence ID" value="NZ_CP032627.1"/>
</dbReference>
<dbReference type="Proteomes" id="UP000269374">
    <property type="component" value="Chromosome"/>
</dbReference>
<name>A0A387B859_9LACT</name>
<feature type="compositionally biased region" description="Basic and acidic residues" evidence="1">
    <location>
        <begin position="39"/>
        <end position="59"/>
    </location>
</feature>
<evidence type="ECO:0000313" key="5">
    <source>
        <dbReference type="Proteomes" id="UP000269374"/>
    </source>
</evidence>
<sequence length="917" mass="101921">MQKRKIISALMLSTIVLSQAAPVWATVQDELNAPKTELVEETPKPEDENHAEAPPTDEKVETEEIEENTEPQETPETLERIADANLTRITETTFTTDNTETSETIMPLESEIEGTWGDVSYSFNTDNGELTISGGSLPASNIYNNFGTLSPDFHRTDIKSIVFDGKVTANANSSYLFYYLPNLTNIEGLEDNFDTSNVTNMTSMFDYARNLTALDLSDWNTSNVTDMHSMFQYATRLTALDLSDWNTSNVTDMHSMFDYAISLTKLNMSGWDTGSVTDMHSMFYYARNLTALDLSDWDTSNVTDMGFMFYNTHSLTALDLKNFDTSEVQNMQNMFSGARSLTELDLSKFDTSQVTDMSNMFSGTSSLTKLDLSSFDTGAVISNTNMLHDTYSLNTIKLGANTNISGTSLPTSISTRLDYWELQESETLRSLTSSELMEASAESDNVTGTWIRPKFPQTIRVNSFEVSATATTLMVSEVETSEELDEGFKLEYGITTDSSGDGIVWQDEPEFTKLKTNTQYYVYVRVAENQNHSAGESLENIANTAKGVTAEETELVYAGRTQDVAEMFDFADGLTLADYELRLLSDDGELEGSSLKFETVGTFEIGAYAKHNDELEATLILTITPRPVTFTGTVSLTRPFDGTDFFGVVDGLTNYTFTAENLDSFENVVEGDNLRLYANATVSGKNAAGSNASSDWSHLIFDENQEWASYMLIDEQTDMGAENYILQEEPVFRTMITQATRDDQFELNLEVESFSHNHVTLTHTLDNFGLIQQFMTPINFMSLTRAEVDDTPRVEYAYSATNSITDVTWQTSPTFTGLQPNTTYHFFARVAETNNFLATAHEVLSLRTSALGNVTVPKEIEDGNGESGNEQNFTTGAENVADPKNLPSTGDVLEPLFGFLGTGVLVGLLTWLRQRKN</sequence>
<dbReference type="KEGG" id="lact:D7I46_02160"/>
<evidence type="ECO:0000313" key="4">
    <source>
        <dbReference type="EMBL" id="AYF99994.1"/>
    </source>
</evidence>
<keyword evidence="2" id="KW-0812">Transmembrane</keyword>
<keyword evidence="3" id="KW-0732">Signal</keyword>
<keyword evidence="2" id="KW-0472">Membrane</keyword>
<dbReference type="SUPFAM" id="SSF49265">
    <property type="entry name" value="Fibronectin type III"/>
    <property type="match status" value="1"/>
</dbReference>
<reference evidence="4 5" key="1">
    <citation type="submission" date="2018-09" db="EMBL/GenBank/DDBJ databases">
        <title>Genome sequencing of strain 1JSPR-7.</title>
        <authorList>
            <person name="Heo J."/>
            <person name="Kim S.-J."/>
            <person name="Kwon S.-W."/>
        </authorList>
    </citation>
    <scope>NUCLEOTIDE SEQUENCE [LARGE SCALE GENOMIC DNA]</scope>
    <source>
        <strain evidence="4 5">1JSPR-7</strain>
    </source>
</reference>
<dbReference type="InterPro" id="IPR036116">
    <property type="entry name" value="FN3_sf"/>
</dbReference>
<feature type="compositionally biased region" description="Polar residues" evidence="1">
    <location>
        <begin position="867"/>
        <end position="877"/>
    </location>
</feature>
<feature type="region of interest" description="Disordered" evidence="1">
    <location>
        <begin position="859"/>
        <end position="884"/>
    </location>
</feature>
<protein>
    <submittedName>
        <fullName evidence="4">BspA family leucine-rich repeat surface protein</fullName>
    </submittedName>
</protein>
<proteinExistence type="predicted"/>
<dbReference type="InterPro" id="IPR032675">
    <property type="entry name" value="LRR_dom_sf"/>
</dbReference>
<gene>
    <name evidence="4" type="ORF">D7I46_02160</name>
</gene>
<evidence type="ECO:0000256" key="2">
    <source>
        <dbReference type="SAM" id="Phobius"/>
    </source>
</evidence>
<organism evidence="4 5">
    <name type="scientific">Lactococcus allomyrinae</name>
    <dbReference type="NCBI Taxonomy" id="2419773"/>
    <lineage>
        <taxon>Bacteria</taxon>
        <taxon>Bacillati</taxon>
        <taxon>Bacillota</taxon>
        <taxon>Bacilli</taxon>
        <taxon>Lactobacillales</taxon>
        <taxon>Streptococcaceae</taxon>
        <taxon>Lactococcus</taxon>
    </lineage>
</organism>
<dbReference type="InterPro" id="IPR005046">
    <property type="entry name" value="DUF285"/>
</dbReference>
<accession>A0A387B859</accession>
<evidence type="ECO:0000256" key="1">
    <source>
        <dbReference type="SAM" id="MobiDB-lite"/>
    </source>
</evidence>
<dbReference type="Pfam" id="PF03382">
    <property type="entry name" value="DUF285"/>
    <property type="match status" value="2"/>
</dbReference>
<dbReference type="OrthoDB" id="2265247at2"/>
<feature type="transmembrane region" description="Helical" evidence="2">
    <location>
        <begin position="892"/>
        <end position="912"/>
    </location>
</feature>
<dbReference type="AlphaFoldDB" id="A0A387B859"/>
<evidence type="ECO:0000256" key="3">
    <source>
        <dbReference type="SAM" id="SignalP"/>
    </source>
</evidence>
<keyword evidence="5" id="KW-1185">Reference proteome</keyword>
<dbReference type="NCBIfam" id="TIGR02167">
    <property type="entry name" value="Liste_lipo_26"/>
    <property type="match status" value="8"/>
</dbReference>
<feature type="signal peptide" evidence="3">
    <location>
        <begin position="1"/>
        <end position="20"/>
    </location>
</feature>
<dbReference type="EMBL" id="CP032627">
    <property type="protein sequence ID" value="AYF99994.1"/>
    <property type="molecule type" value="Genomic_DNA"/>
</dbReference>
<feature type="chain" id="PRO_5038435385" evidence="3">
    <location>
        <begin position="21"/>
        <end position="917"/>
    </location>
</feature>
<feature type="region of interest" description="Disordered" evidence="1">
    <location>
        <begin position="39"/>
        <end position="75"/>
    </location>
</feature>
<dbReference type="Gene3D" id="3.80.10.10">
    <property type="entry name" value="Ribonuclease Inhibitor"/>
    <property type="match status" value="2"/>
</dbReference>
<dbReference type="InterPro" id="IPR011889">
    <property type="entry name" value="Liste_lipo_26"/>
</dbReference>
<feature type="compositionally biased region" description="Acidic residues" evidence="1">
    <location>
        <begin position="60"/>
        <end position="70"/>
    </location>
</feature>
<dbReference type="SUPFAM" id="SSF52058">
    <property type="entry name" value="L domain-like"/>
    <property type="match status" value="1"/>
</dbReference>
<keyword evidence="2" id="KW-1133">Transmembrane helix</keyword>